<dbReference type="SUPFAM" id="SSF56112">
    <property type="entry name" value="Protein kinase-like (PK-like)"/>
    <property type="match status" value="1"/>
</dbReference>
<evidence type="ECO:0000259" key="1">
    <source>
        <dbReference type="SMART" id="SM00220"/>
    </source>
</evidence>
<proteinExistence type="predicted"/>
<dbReference type="GO" id="GO:0005524">
    <property type="term" value="F:ATP binding"/>
    <property type="evidence" value="ECO:0007669"/>
    <property type="project" value="InterPro"/>
</dbReference>
<feature type="domain" description="Protein kinase" evidence="1">
    <location>
        <begin position="87"/>
        <end position="312"/>
    </location>
</feature>
<dbReference type="SMART" id="SM00220">
    <property type="entry name" value="S_TKc"/>
    <property type="match status" value="1"/>
</dbReference>
<dbReference type="PROSITE" id="PS00109">
    <property type="entry name" value="PROTEIN_KINASE_TYR"/>
    <property type="match status" value="1"/>
</dbReference>
<dbReference type="InterPro" id="IPR008266">
    <property type="entry name" value="Tyr_kinase_AS"/>
</dbReference>
<reference evidence="2" key="1">
    <citation type="journal article" date="2023" name="Front. Mar. Sci.">
        <title>Tracing the invertebrate herpesviruses in the global sequence datasets.</title>
        <authorList>
            <person name="Rosani U."/>
            <person name="Gaia M."/>
            <person name="Delmont T.O."/>
            <person name="Krupovic M."/>
        </authorList>
    </citation>
    <scope>NUCLEOTIDE SEQUENCE</scope>
    <source>
        <strain evidence="2">MalacoHV1/China/2018</strain>
    </source>
</reference>
<name>A0AA48P8C6_9VIRU</name>
<protein>
    <submittedName>
        <fullName evidence="2">ORF54</fullName>
    </submittedName>
</protein>
<dbReference type="EMBL" id="BK063092">
    <property type="protein sequence ID" value="DBA11755.1"/>
    <property type="molecule type" value="Genomic_DNA"/>
</dbReference>
<organism evidence="2">
    <name type="scientific">Malaco herpesvirus 1</name>
    <dbReference type="NCBI Taxonomy" id="3031797"/>
    <lineage>
        <taxon>Viruses</taxon>
        <taxon>Duplodnaviria</taxon>
        <taxon>Heunggongvirae</taxon>
        <taxon>Peploviricota</taxon>
        <taxon>Herviviricetes</taxon>
        <taxon>Herpesvirales</taxon>
        <taxon>Malacoherpesviridae</taxon>
    </lineage>
</organism>
<sequence length="313" mass="36015">MTSTPSLKRPLEEPREISVLITPPDKRLRKAPRTKLQSRSRNLISILTDPFKFIMMDPGLLGELDPEINLTSSELRSIFRDNNGDLYQGVEFLAKDRNKKVIACYKGDSYQPIAVVKFVTGDGADEEYKFAIKACELDGCVDVVEHGRIRDNYYMKMPYIGPSLFNLKPRMKDTARITEIVRHFAQTLKGLGDLNIHHNDMAGRNLLMKDDKLYVIDFEFATEGGLDDDYKDNKICSPLDSTCSRHYAWDVAEITFLLRYGRYPKTVFDENQVPMFVWPKKDESDPKLKAFVNKIITDEDMGIEDVLKHDFLQ</sequence>
<evidence type="ECO:0000313" key="2">
    <source>
        <dbReference type="EMBL" id="DBA11755.1"/>
    </source>
</evidence>
<dbReference type="InterPro" id="IPR011009">
    <property type="entry name" value="Kinase-like_dom_sf"/>
</dbReference>
<reference evidence="2" key="2">
    <citation type="submission" date="2023-01" db="EMBL/GenBank/DDBJ databases">
        <authorList>
            <person name="Rosani U."/>
            <person name="Delmont T.O."/>
            <person name="Gaia M."/>
            <person name="Krupovic M."/>
        </authorList>
    </citation>
    <scope>NUCLEOTIDE SEQUENCE</scope>
    <source>
        <strain evidence="2">MalacoHV1/China/2018</strain>
    </source>
</reference>
<accession>A0AA48P8C6</accession>
<dbReference type="GO" id="GO:0004672">
    <property type="term" value="F:protein kinase activity"/>
    <property type="evidence" value="ECO:0007669"/>
    <property type="project" value="InterPro"/>
</dbReference>
<dbReference type="InterPro" id="IPR000719">
    <property type="entry name" value="Prot_kinase_dom"/>
</dbReference>
<dbReference type="Gene3D" id="1.10.510.10">
    <property type="entry name" value="Transferase(Phosphotransferase) domain 1"/>
    <property type="match status" value="1"/>
</dbReference>